<name>A0A4R0H1G0_9ACTN</name>
<dbReference type="AlphaFoldDB" id="A0A4R0H1G0"/>
<dbReference type="RefSeq" id="WP_131345169.1">
    <property type="nucleotide sequence ID" value="NZ_SJJZ01000004.1"/>
</dbReference>
<dbReference type="Proteomes" id="UP000292346">
    <property type="component" value="Unassembled WGS sequence"/>
</dbReference>
<organism evidence="2 3">
    <name type="scientific">Kribbella soli</name>
    <dbReference type="NCBI Taxonomy" id="1124743"/>
    <lineage>
        <taxon>Bacteria</taxon>
        <taxon>Bacillati</taxon>
        <taxon>Actinomycetota</taxon>
        <taxon>Actinomycetes</taxon>
        <taxon>Propionibacteriales</taxon>
        <taxon>Kribbellaceae</taxon>
        <taxon>Kribbella</taxon>
    </lineage>
</organism>
<keyword evidence="3" id="KW-1185">Reference proteome</keyword>
<proteinExistence type="predicted"/>
<evidence type="ECO:0000313" key="3">
    <source>
        <dbReference type="Proteomes" id="UP000292346"/>
    </source>
</evidence>
<accession>A0A4R0H1G0</accession>
<gene>
    <name evidence="2" type="ORF">E0H45_34285</name>
</gene>
<sequence length="320" mass="34974">MPIDTTEHAQGNNSPHSSSPDLVLPPLSRRQADRLVHLALRTAADLGLAVSYQGGAALVPTDSSAGKPVLGLSNLARILAHFDEDRWPLLVEEHFRQLLDQLRQGPPDPPHDPERELIQRLVPRDALPPDWTADRPDFLPGLISVPSAETDGIVTMYLEPADLGLTWSDAERFGLANLRRLEDQVEYVDHDDLRIAFVSGTAFAASRALVLDTVLRKSLHVEHAPYGVLAAVPARDTLLLHVIEGLTVIPALGVLLNVAARCHAHDPGPLSPDVYLVTPDFTWHSATTALPDHTPLRLSPELETLTKLLATREATAESRR</sequence>
<reference evidence="2 3" key="1">
    <citation type="submission" date="2019-02" db="EMBL/GenBank/DDBJ databases">
        <title>Kribbella capetownensis sp. nov. and Kribbella speibonae sp. nov., isolated from soil.</title>
        <authorList>
            <person name="Curtis S.M."/>
            <person name="Norton I."/>
            <person name="Everest G.J."/>
            <person name="Meyers P.R."/>
        </authorList>
    </citation>
    <scope>NUCLEOTIDE SEQUENCE [LARGE SCALE GENOMIC DNA]</scope>
    <source>
        <strain evidence="2 3">KCTC 29219</strain>
    </source>
</reference>
<comment type="caution">
    <text evidence="2">The sequence shown here is derived from an EMBL/GenBank/DDBJ whole genome shotgun (WGS) entry which is preliminary data.</text>
</comment>
<dbReference type="EMBL" id="SJJZ01000004">
    <property type="protein sequence ID" value="TCC04161.1"/>
    <property type="molecule type" value="Genomic_DNA"/>
</dbReference>
<feature type="compositionally biased region" description="Low complexity" evidence="1">
    <location>
        <begin position="14"/>
        <end position="25"/>
    </location>
</feature>
<evidence type="ECO:0000256" key="1">
    <source>
        <dbReference type="SAM" id="MobiDB-lite"/>
    </source>
</evidence>
<feature type="region of interest" description="Disordered" evidence="1">
    <location>
        <begin position="1"/>
        <end position="25"/>
    </location>
</feature>
<evidence type="ECO:0000313" key="2">
    <source>
        <dbReference type="EMBL" id="TCC04161.1"/>
    </source>
</evidence>
<dbReference type="OrthoDB" id="3812886at2"/>
<protein>
    <submittedName>
        <fullName evidence="2">Uncharacterized protein</fullName>
    </submittedName>
</protein>